<gene>
    <name evidence="1" type="ORF">F383_37234</name>
</gene>
<name>A0A0B0MBK0_GOSAR</name>
<comment type="caution">
    <text evidence="1">The sequence shown here is derived from an EMBL/GenBank/DDBJ whole genome shotgun (WGS) entry which is preliminary data.</text>
</comment>
<reference evidence="2" key="1">
    <citation type="submission" date="2014-09" db="EMBL/GenBank/DDBJ databases">
        <authorList>
            <person name="Mudge J."/>
            <person name="Ramaraj T."/>
            <person name="Lindquist I.E."/>
            <person name="Bharti A.K."/>
            <person name="Sundararajan A."/>
            <person name="Cameron C.T."/>
            <person name="Woodward J.E."/>
            <person name="May G.D."/>
            <person name="Brubaker C."/>
            <person name="Broadhvest J."/>
            <person name="Wilkins T.A."/>
        </authorList>
    </citation>
    <scope>NUCLEOTIDE SEQUENCE</scope>
    <source>
        <strain evidence="2">cv. AKA8401</strain>
    </source>
</reference>
<dbReference type="AlphaFoldDB" id="A0A0B0MBK0"/>
<evidence type="ECO:0000313" key="1">
    <source>
        <dbReference type="EMBL" id="KHF98149.1"/>
    </source>
</evidence>
<organism evidence="1 2">
    <name type="scientific">Gossypium arboreum</name>
    <name type="common">Tree cotton</name>
    <name type="synonym">Gossypium nanking</name>
    <dbReference type="NCBI Taxonomy" id="29729"/>
    <lineage>
        <taxon>Eukaryota</taxon>
        <taxon>Viridiplantae</taxon>
        <taxon>Streptophyta</taxon>
        <taxon>Embryophyta</taxon>
        <taxon>Tracheophyta</taxon>
        <taxon>Spermatophyta</taxon>
        <taxon>Magnoliopsida</taxon>
        <taxon>eudicotyledons</taxon>
        <taxon>Gunneridae</taxon>
        <taxon>Pentapetalae</taxon>
        <taxon>rosids</taxon>
        <taxon>malvids</taxon>
        <taxon>Malvales</taxon>
        <taxon>Malvaceae</taxon>
        <taxon>Malvoideae</taxon>
        <taxon>Gossypium</taxon>
    </lineage>
</organism>
<dbReference type="Proteomes" id="UP000032142">
    <property type="component" value="Unassembled WGS sequence"/>
</dbReference>
<sequence>MNSSGPRLLFINHVMPIKGYHLPMFWAINSIVMNNATYDRSRTPSAPAVSFLSIQT</sequence>
<evidence type="ECO:0000313" key="2">
    <source>
        <dbReference type="Proteomes" id="UP000032142"/>
    </source>
</evidence>
<accession>A0A0B0MBK0</accession>
<dbReference type="EMBL" id="JRRC01029964">
    <property type="protein sequence ID" value="KHF98149.1"/>
    <property type="molecule type" value="Genomic_DNA"/>
</dbReference>
<protein>
    <submittedName>
        <fullName evidence="1">Uncharacterized protein</fullName>
    </submittedName>
</protein>
<proteinExistence type="predicted"/>
<keyword evidence="2" id="KW-1185">Reference proteome</keyword>